<name>A0A0C2F438_9PEZI</name>
<gene>
    <name evidence="3" type="ORF">SPBR_04298</name>
</gene>
<protein>
    <submittedName>
        <fullName evidence="3">Chitinase</fullName>
    </submittedName>
</protein>
<evidence type="ECO:0000259" key="2">
    <source>
        <dbReference type="PROSITE" id="PS51910"/>
    </source>
</evidence>
<sequence>MTSFVHVLTALLLLLVRGGISSPVPSFTPSDVAQDPARRDAATAYSPYTLPRLVIYFQTTHDASGRPISLLPLITEKGIALTHLIVCSFHVGAHGAALHLNDYPPSDARFQTLWREVQALQAAGVRVMGMVGGAAAGSFAADTLDSADSGTFEAAYGPLRDAIAAYGLQGMDLDVEQSMSQAGIARLVARLARDFGDRFEVTLAPVASALQPGGGGPNLSGFSYAALASTVAASPAGRIAFYNAQFYNGFGSLATPDDYEAVATNNGVFTPQNVLLGQITSPAEGGDYVAPGTLKTTVAALRAHYGAGSPLGGVMGWEYFDSEPGGSSAPWQWAQDMTAILRPGQTPAIVMTQAEAEALVATYKASTIMAPGNSGVQPAAQEPGVDYLAMVNA</sequence>
<dbReference type="GO" id="GO:0005975">
    <property type="term" value="P:carbohydrate metabolic process"/>
    <property type="evidence" value="ECO:0007669"/>
    <property type="project" value="InterPro"/>
</dbReference>
<dbReference type="PROSITE" id="PS51910">
    <property type="entry name" value="GH18_2"/>
    <property type="match status" value="1"/>
</dbReference>
<evidence type="ECO:0000313" key="3">
    <source>
        <dbReference type="EMBL" id="KIH93649.1"/>
    </source>
</evidence>
<dbReference type="Proteomes" id="UP000031575">
    <property type="component" value="Unassembled WGS sequence"/>
</dbReference>
<dbReference type="VEuPathDB" id="FungiDB:SPBR_04298"/>
<proteinExistence type="predicted"/>
<dbReference type="EMBL" id="AWTV01000005">
    <property type="protein sequence ID" value="KIH93649.1"/>
    <property type="molecule type" value="Genomic_DNA"/>
</dbReference>
<dbReference type="RefSeq" id="XP_040621659.1">
    <property type="nucleotide sequence ID" value="XM_040762581.1"/>
</dbReference>
<feature type="chain" id="PRO_5002165095" evidence="1">
    <location>
        <begin position="22"/>
        <end position="393"/>
    </location>
</feature>
<dbReference type="GeneID" id="63677502"/>
<dbReference type="SUPFAM" id="SSF51445">
    <property type="entry name" value="(Trans)glycosidases"/>
    <property type="match status" value="1"/>
</dbReference>
<evidence type="ECO:0000256" key="1">
    <source>
        <dbReference type="SAM" id="SignalP"/>
    </source>
</evidence>
<dbReference type="AlphaFoldDB" id="A0A0C2F438"/>
<dbReference type="InterPro" id="IPR017853">
    <property type="entry name" value="GH"/>
</dbReference>
<reference evidence="3 4" key="1">
    <citation type="journal article" date="2014" name="BMC Genomics">
        <title>Comparative genomics of the major fungal agents of human and animal Sporotrichosis: Sporothrix schenckii and Sporothrix brasiliensis.</title>
        <authorList>
            <person name="Teixeira M.M."/>
            <person name="de Almeida L.G."/>
            <person name="Kubitschek-Barreira P."/>
            <person name="Alves F.L."/>
            <person name="Kioshima E.S."/>
            <person name="Abadio A.K."/>
            <person name="Fernandes L."/>
            <person name="Derengowski L.S."/>
            <person name="Ferreira K.S."/>
            <person name="Souza R.C."/>
            <person name="Ruiz J.C."/>
            <person name="de Andrade N.C."/>
            <person name="Paes H.C."/>
            <person name="Nicola A.M."/>
            <person name="Albuquerque P."/>
            <person name="Gerber A.L."/>
            <person name="Martins V.P."/>
            <person name="Peconick L.D."/>
            <person name="Neto A.V."/>
            <person name="Chaucanez C.B."/>
            <person name="Silva P.A."/>
            <person name="Cunha O.L."/>
            <person name="de Oliveira F.F."/>
            <person name="dos Santos T.C."/>
            <person name="Barros A.L."/>
            <person name="Soares M.A."/>
            <person name="de Oliveira L.M."/>
            <person name="Marini M.M."/>
            <person name="Villalobos-Duno H."/>
            <person name="Cunha M.M."/>
            <person name="de Hoog S."/>
            <person name="da Silveira J.F."/>
            <person name="Henrissat B."/>
            <person name="Nino-Vega G.A."/>
            <person name="Cisalpino P.S."/>
            <person name="Mora-Montes H.M."/>
            <person name="Almeida S.R."/>
            <person name="Stajich J.E."/>
            <person name="Lopes-Bezerra L.M."/>
            <person name="Vasconcelos A.T."/>
            <person name="Felipe M.S."/>
        </authorList>
    </citation>
    <scope>NUCLEOTIDE SEQUENCE [LARGE SCALE GENOMIC DNA]</scope>
    <source>
        <strain evidence="3 4">5110</strain>
    </source>
</reference>
<feature type="signal peptide" evidence="1">
    <location>
        <begin position="1"/>
        <end position="21"/>
    </location>
</feature>
<dbReference type="Gene3D" id="3.20.20.80">
    <property type="entry name" value="Glycosidases"/>
    <property type="match status" value="1"/>
</dbReference>
<keyword evidence="4" id="KW-1185">Reference proteome</keyword>
<dbReference type="OrthoDB" id="3012298at2759"/>
<keyword evidence="1" id="KW-0732">Signal</keyword>
<evidence type="ECO:0000313" key="4">
    <source>
        <dbReference type="Proteomes" id="UP000031575"/>
    </source>
</evidence>
<feature type="domain" description="GH18" evidence="2">
    <location>
        <begin position="51"/>
        <end position="344"/>
    </location>
</feature>
<comment type="caution">
    <text evidence="3">The sequence shown here is derived from an EMBL/GenBank/DDBJ whole genome shotgun (WGS) entry which is preliminary data.</text>
</comment>
<dbReference type="InterPro" id="IPR001223">
    <property type="entry name" value="Glyco_hydro18_cat"/>
</dbReference>
<accession>A0A0C2F438</accession>
<dbReference type="HOGENOM" id="CLU_060983_1_0_1"/>
<organism evidence="3 4">
    <name type="scientific">Sporothrix brasiliensis 5110</name>
    <dbReference type="NCBI Taxonomy" id="1398154"/>
    <lineage>
        <taxon>Eukaryota</taxon>
        <taxon>Fungi</taxon>
        <taxon>Dikarya</taxon>
        <taxon>Ascomycota</taxon>
        <taxon>Pezizomycotina</taxon>
        <taxon>Sordariomycetes</taxon>
        <taxon>Sordariomycetidae</taxon>
        <taxon>Ophiostomatales</taxon>
        <taxon>Ophiostomataceae</taxon>
        <taxon>Sporothrix</taxon>
    </lineage>
</organism>